<protein>
    <recommendedName>
        <fullName evidence="3">F-box domain-containing protein</fullName>
    </recommendedName>
</protein>
<dbReference type="HOGENOM" id="CLU_1471666_0_0_1"/>
<evidence type="ECO:0000313" key="2">
    <source>
        <dbReference type="Proteomes" id="UP000008063"/>
    </source>
</evidence>
<dbReference type="EMBL" id="GL945475">
    <property type="protein sequence ID" value="EGO03349.1"/>
    <property type="molecule type" value="Genomic_DNA"/>
</dbReference>
<gene>
    <name evidence="1" type="ORF">SERLA73DRAFT_174806</name>
</gene>
<dbReference type="OrthoDB" id="3255541at2759"/>
<dbReference type="Gene3D" id="3.80.10.10">
    <property type="entry name" value="Ribonuclease Inhibitor"/>
    <property type="match status" value="1"/>
</dbReference>
<sequence>MAALPRLNHLNLNFAGVAEEGFFKIPSDAIRGAFLSLRTLTISTTNSTRIPSAFINSVDSDHLEKFAIRFYHEHPPGSLADIFRALKSNPKRLISLKSFALCTQKAASPSSILPHLFAFSNIRVLSLPGTLSEIGDDNLSDIAKAWPHLEDLSIVSIWSNTAKATLQGLFPLSVYCPKLKRLRL</sequence>
<reference evidence="2" key="1">
    <citation type="journal article" date="2011" name="Science">
        <title>The plant cell wall-decomposing machinery underlies the functional diversity of forest fungi.</title>
        <authorList>
            <person name="Eastwood D.C."/>
            <person name="Floudas D."/>
            <person name="Binder M."/>
            <person name="Majcherczyk A."/>
            <person name="Schneider P."/>
            <person name="Aerts A."/>
            <person name="Asiegbu F.O."/>
            <person name="Baker S.E."/>
            <person name="Barry K."/>
            <person name="Bendiksby M."/>
            <person name="Blumentritt M."/>
            <person name="Coutinho P.M."/>
            <person name="Cullen D."/>
            <person name="de Vries R.P."/>
            <person name="Gathman A."/>
            <person name="Goodell B."/>
            <person name="Henrissat B."/>
            <person name="Ihrmark K."/>
            <person name="Kauserud H."/>
            <person name="Kohler A."/>
            <person name="LaButti K."/>
            <person name="Lapidus A."/>
            <person name="Lavin J.L."/>
            <person name="Lee Y.-H."/>
            <person name="Lindquist E."/>
            <person name="Lilly W."/>
            <person name="Lucas S."/>
            <person name="Morin E."/>
            <person name="Murat C."/>
            <person name="Oguiza J.A."/>
            <person name="Park J."/>
            <person name="Pisabarro A.G."/>
            <person name="Riley R."/>
            <person name="Rosling A."/>
            <person name="Salamov A."/>
            <person name="Schmidt O."/>
            <person name="Schmutz J."/>
            <person name="Skrede I."/>
            <person name="Stenlid J."/>
            <person name="Wiebenga A."/>
            <person name="Xie X."/>
            <person name="Kuees U."/>
            <person name="Hibbett D.S."/>
            <person name="Hoffmeister D."/>
            <person name="Hoegberg N."/>
            <person name="Martin F."/>
            <person name="Grigoriev I.V."/>
            <person name="Watkinson S.C."/>
        </authorList>
    </citation>
    <scope>NUCLEOTIDE SEQUENCE [LARGE SCALE GENOMIC DNA]</scope>
    <source>
        <strain evidence="2">strain S7.3</strain>
    </source>
</reference>
<evidence type="ECO:0000313" key="1">
    <source>
        <dbReference type="EMBL" id="EGO03349.1"/>
    </source>
</evidence>
<feature type="non-terminal residue" evidence="1">
    <location>
        <position position="184"/>
    </location>
</feature>
<dbReference type="Proteomes" id="UP000008063">
    <property type="component" value="Unassembled WGS sequence"/>
</dbReference>
<dbReference type="InterPro" id="IPR032675">
    <property type="entry name" value="LRR_dom_sf"/>
</dbReference>
<dbReference type="AlphaFoldDB" id="F8PIH8"/>
<dbReference type="SUPFAM" id="SSF52047">
    <property type="entry name" value="RNI-like"/>
    <property type="match status" value="1"/>
</dbReference>
<dbReference type="InParanoid" id="F8PIH8"/>
<name>F8PIH8_SERL3</name>
<accession>F8PIH8</accession>
<organism evidence="2">
    <name type="scientific">Serpula lacrymans var. lacrymans (strain S7.3)</name>
    <name type="common">Dry rot fungus</name>
    <dbReference type="NCBI Taxonomy" id="936435"/>
    <lineage>
        <taxon>Eukaryota</taxon>
        <taxon>Fungi</taxon>
        <taxon>Dikarya</taxon>
        <taxon>Basidiomycota</taxon>
        <taxon>Agaricomycotina</taxon>
        <taxon>Agaricomycetes</taxon>
        <taxon>Agaricomycetidae</taxon>
        <taxon>Boletales</taxon>
        <taxon>Coniophorineae</taxon>
        <taxon>Serpulaceae</taxon>
        <taxon>Serpula</taxon>
    </lineage>
</organism>
<evidence type="ECO:0008006" key="3">
    <source>
        <dbReference type="Google" id="ProtNLM"/>
    </source>
</evidence>
<keyword evidence="2" id="KW-1185">Reference proteome</keyword>
<proteinExistence type="predicted"/>